<dbReference type="AlphaFoldDB" id="A0A392UTJ6"/>
<gene>
    <name evidence="1" type="ORF">A2U01_0099823</name>
</gene>
<proteinExistence type="predicted"/>
<feature type="non-terminal residue" evidence="1">
    <location>
        <position position="1"/>
    </location>
</feature>
<dbReference type="EMBL" id="LXQA010953217">
    <property type="protein sequence ID" value="MCI78553.1"/>
    <property type="molecule type" value="Genomic_DNA"/>
</dbReference>
<dbReference type="Proteomes" id="UP000265520">
    <property type="component" value="Unassembled WGS sequence"/>
</dbReference>
<organism evidence="1 2">
    <name type="scientific">Trifolium medium</name>
    <dbReference type="NCBI Taxonomy" id="97028"/>
    <lineage>
        <taxon>Eukaryota</taxon>
        <taxon>Viridiplantae</taxon>
        <taxon>Streptophyta</taxon>
        <taxon>Embryophyta</taxon>
        <taxon>Tracheophyta</taxon>
        <taxon>Spermatophyta</taxon>
        <taxon>Magnoliopsida</taxon>
        <taxon>eudicotyledons</taxon>
        <taxon>Gunneridae</taxon>
        <taxon>Pentapetalae</taxon>
        <taxon>rosids</taxon>
        <taxon>fabids</taxon>
        <taxon>Fabales</taxon>
        <taxon>Fabaceae</taxon>
        <taxon>Papilionoideae</taxon>
        <taxon>50 kb inversion clade</taxon>
        <taxon>NPAAA clade</taxon>
        <taxon>Hologalegina</taxon>
        <taxon>IRL clade</taxon>
        <taxon>Trifolieae</taxon>
        <taxon>Trifolium</taxon>
    </lineage>
</organism>
<keyword evidence="2" id="KW-1185">Reference proteome</keyword>
<reference evidence="1 2" key="1">
    <citation type="journal article" date="2018" name="Front. Plant Sci.">
        <title>Red Clover (Trifolium pratense) and Zigzag Clover (T. medium) - A Picture of Genomic Similarities and Differences.</title>
        <authorList>
            <person name="Dluhosova J."/>
            <person name="Istvanek J."/>
            <person name="Nedelnik J."/>
            <person name="Repkova J."/>
        </authorList>
    </citation>
    <scope>NUCLEOTIDE SEQUENCE [LARGE SCALE GENOMIC DNA]</scope>
    <source>
        <strain evidence="2">cv. 10/8</strain>
        <tissue evidence="1">Leaf</tissue>
    </source>
</reference>
<feature type="non-terminal residue" evidence="1">
    <location>
        <position position="76"/>
    </location>
</feature>
<evidence type="ECO:0000313" key="2">
    <source>
        <dbReference type="Proteomes" id="UP000265520"/>
    </source>
</evidence>
<evidence type="ECO:0000313" key="1">
    <source>
        <dbReference type="EMBL" id="MCI78553.1"/>
    </source>
</evidence>
<sequence length="76" mass="8378">RKLEEELGEVKSAMIPAADETESTRDLATRAELVARVKKLGSEVFNGVKHGWRNVIAQLKVANPEVEFNLQGTGML</sequence>
<comment type="caution">
    <text evidence="1">The sequence shown here is derived from an EMBL/GenBank/DDBJ whole genome shotgun (WGS) entry which is preliminary data.</text>
</comment>
<protein>
    <submittedName>
        <fullName evidence="1">Uncharacterized protein</fullName>
    </submittedName>
</protein>
<name>A0A392UTJ6_9FABA</name>
<accession>A0A392UTJ6</accession>